<comment type="caution">
    <text evidence="1">The sequence shown here is derived from an EMBL/GenBank/DDBJ whole genome shotgun (WGS) entry which is preliminary data.</text>
</comment>
<evidence type="ECO:0000313" key="2">
    <source>
        <dbReference type="Proteomes" id="UP001157418"/>
    </source>
</evidence>
<protein>
    <submittedName>
        <fullName evidence="1">Uncharacterized protein</fullName>
    </submittedName>
</protein>
<keyword evidence="2" id="KW-1185">Reference proteome</keyword>
<evidence type="ECO:0000313" key="1">
    <source>
        <dbReference type="EMBL" id="CAH1452155.1"/>
    </source>
</evidence>
<name>A0AAU9PPJ7_9ASTR</name>
<organism evidence="1 2">
    <name type="scientific">Lactuca virosa</name>
    <dbReference type="NCBI Taxonomy" id="75947"/>
    <lineage>
        <taxon>Eukaryota</taxon>
        <taxon>Viridiplantae</taxon>
        <taxon>Streptophyta</taxon>
        <taxon>Embryophyta</taxon>
        <taxon>Tracheophyta</taxon>
        <taxon>Spermatophyta</taxon>
        <taxon>Magnoliopsida</taxon>
        <taxon>eudicotyledons</taxon>
        <taxon>Gunneridae</taxon>
        <taxon>Pentapetalae</taxon>
        <taxon>asterids</taxon>
        <taxon>campanulids</taxon>
        <taxon>Asterales</taxon>
        <taxon>Asteraceae</taxon>
        <taxon>Cichorioideae</taxon>
        <taxon>Cichorieae</taxon>
        <taxon>Lactucinae</taxon>
        <taxon>Lactuca</taxon>
    </lineage>
</organism>
<gene>
    <name evidence="1" type="ORF">LVIROSA_LOCUS37472</name>
</gene>
<reference evidence="1 2" key="1">
    <citation type="submission" date="2022-01" db="EMBL/GenBank/DDBJ databases">
        <authorList>
            <person name="Xiong W."/>
            <person name="Schranz E."/>
        </authorList>
    </citation>
    <scope>NUCLEOTIDE SEQUENCE [LARGE SCALE GENOMIC DNA]</scope>
</reference>
<sequence length="91" mass="9577">MHAELKSFLETDFASYLHLGDLDMESLLLLCSDPDVERECPKGSTFGVGSSAPTPVSFLRGGGGYVGHPGTEFSPGSWSDPGMLLCVVVAV</sequence>
<accession>A0AAU9PPJ7</accession>
<proteinExistence type="predicted"/>
<dbReference type="Proteomes" id="UP001157418">
    <property type="component" value="Unassembled WGS sequence"/>
</dbReference>
<dbReference type="AlphaFoldDB" id="A0AAU9PPJ7"/>
<dbReference type="EMBL" id="CAKMRJ010005745">
    <property type="protein sequence ID" value="CAH1452155.1"/>
    <property type="molecule type" value="Genomic_DNA"/>
</dbReference>